<accession>A0A1G8R002</accession>
<dbReference type="InterPro" id="IPR006842">
    <property type="entry name" value="Transposase_31"/>
</dbReference>
<reference evidence="3 5" key="1">
    <citation type="submission" date="2016-10" db="EMBL/GenBank/DDBJ databases">
        <authorList>
            <person name="de Groot N.N."/>
        </authorList>
    </citation>
    <scope>NUCLEOTIDE SEQUENCE [LARGE SCALE GENOMIC DNA]</scope>
    <source>
        <strain evidence="3 5">WG7</strain>
    </source>
</reference>
<evidence type="ECO:0000313" key="6">
    <source>
        <dbReference type="Proteomes" id="UP000295758"/>
    </source>
</evidence>
<dbReference type="InterPro" id="IPR010106">
    <property type="entry name" value="RpnA"/>
</dbReference>
<dbReference type="PANTHER" id="PTHR34611:SF2">
    <property type="entry name" value="INACTIVE RECOMBINATION-PROMOTING NUCLEASE-LIKE PROTEIN RPNE-RELATED"/>
    <property type="match status" value="1"/>
</dbReference>
<evidence type="ECO:0000256" key="1">
    <source>
        <dbReference type="ARBA" id="ARBA00009787"/>
    </source>
</evidence>
<dbReference type="GO" id="GO:1990238">
    <property type="term" value="F:double-stranded DNA endonuclease activity"/>
    <property type="evidence" value="ECO:0007669"/>
    <property type="project" value="TreeGrafter"/>
</dbReference>
<dbReference type="Pfam" id="PF04754">
    <property type="entry name" value="Transposase_31"/>
    <property type="match status" value="1"/>
</dbReference>
<dbReference type="InterPro" id="IPR051699">
    <property type="entry name" value="Rpn/YhgA-like_nuclease"/>
</dbReference>
<evidence type="ECO:0000313" key="5">
    <source>
        <dbReference type="Proteomes" id="UP000198945"/>
    </source>
</evidence>
<dbReference type="EMBL" id="FNEH01000027">
    <property type="protein sequence ID" value="SDJ09740.1"/>
    <property type="molecule type" value="Genomic_DNA"/>
</dbReference>
<dbReference type="AlphaFoldDB" id="A0A1G8R002"/>
<comment type="similarity">
    <text evidence="1">Belongs to the Rpn/YhgA-like nuclease family.</text>
</comment>
<feature type="domain" description="Transposase (putative) YhgA-like" evidence="2">
    <location>
        <begin position="11"/>
        <end position="206"/>
    </location>
</feature>
<protein>
    <submittedName>
        <fullName evidence="4">Putative transposase/invertase (TIGR01784 family)</fullName>
    </submittedName>
</protein>
<dbReference type="RefSeq" id="WP_133505968.1">
    <property type="nucleotide sequence ID" value="NZ_FOHM01000027.1"/>
</dbReference>
<evidence type="ECO:0000313" key="3">
    <source>
        <dbReference type="EMBL" id="SDJ09740.1"/>
    </source>
</evidence>
<reference evidence="4 6" key="2">
    <citation type="submission" date="2019-03" db="EMBL/GenBank/DDBJ databases">
        <title>Deep subsurface shale carbon reservoir microbial communities from Ohio and West Virginia, USA.</title>
        <authorList>
            <person name="Wrighton K."/>
        </authorList>
    </citation>
    <scope>NUCLEOTIDE SEQUENCE [LARGE SCALE GENOMIC DNA]</scope>
    <source>
        <strain evidence="4 6">UTICA-S4D12</strain>
    </source>
</reference>
<dbReference type="Proteomes" id="UP000295758">
    <property type="component" value="Unassembled WGS sequence"/>
</dbReference>
<sequence>MEKCKLPMIVFFKKCLKKKVVAEDFLKNYLPQELLDLINLDKLQISKKSFVNKRLKKYFSDVVYRVELNNQNAYIYCLFEHKSYPDKDVSFQLLQYMVRIWEHHQDHYDEEKLPLVIPLLIYHGEKRYNIGKRFNSMINTQPNTEKFIPDFEYLLFDFSKYSDLEIIGSIQLQIVLKILHTSFIDKDYDKIFADILKLIKKLNDTKTILEYFTTGMKYILEIKDYDFDIMHDKVNLIIPERSETFMSTANKLREEGKLDGIKEGIKEGRKEGMKEGRKQELIETISILIKDKLPIDKLPDNLESKLNKLDLIVLREIRTDLLKDIINIESIEDLEEYLN</sequence>
<gene>
    <name evidence="4" type="ORF">BY453_12342</name>
    <name evidence="3" type="ORF">SAMN04515654_12731</name>
</gene>
<dbReference type="NCBIfam" id="TIGR01784">
    <property type="entry name" value="T_den_put_tspse"/>
    <property type="match status" value="1"/>
</dbReference>
<dbReference type="EMBL" id="SOAA01000023">
    <property type="protein sequence ID" value="TDS28064.1"/>
    <property type="molecule type" value="Genomic_DNA"/>
</dbReference>
<proteinExistence type="inferred from homology"/>
<organism evidence="3 5">
    <name type="scientific">Halanaerobium congolense</name>
    <dbReference type="NCBI Taxonomy" id="54121"/>
    <lineage>
        <taxon>Bacteria</taxon>
        <taxon>Bacillati</taxon>
        <taxon>Bacillota</taxon>
        <taxon>Clostridia</taxon>
        <taxon>Halanaerobiales</taxon>
        <taxon>Halanaerobiaceae</taxon>
        <taxon>Halanaerobium</taxon>
    </lineage>
</organism>
<dbReference type="GO" id="GO:0006310">
    <property type="term" value="P:DNA recombination"/>
    <property type="evidence" value="ECO:0007669"/>
    <property type="project" value="TreeGrafter"/>
</dbReference>
<evidence type="ECO:0000259" key="2">
    <source>
        <dbReference type="Pfam" id="PF04754"/>
    </source>
</evidence>
<evidence type="ECO:0000313" key="4">
    <source>
        <dbReference type="EMBL" id="TDS28064.1"/>
    </source>
</evidence>
<dbReference type="PANTHER" id="PTHR34611">
    <property type="match status" value="1"/>
</dbReference>
<name>A0A1G8R002_9FIRM</name>
<dbReference type="Proteomes" id="UP000198945">
    <property type="component" value="Unassembled WGS sequence"/>
</dbReference>